<proteinExistence type="predicted"/>
<gene>
    <name evidence="2" type="ORF">QOL99_02415</name>
</gene>
<evidence type="ECO:0000313" key="2">
    <source>
        <dbReference type="EMBL" id="MDL2342998.1"/>
    </source>
</evidence>
<evidence type="ECO:0000313" key="3">
    <source>
        <dbReference type="Proteomes" id="UP001302059"/>
    </source>
</evidence>
<keyword evidence="1" id="KW-1133">Transmembrane helix</keyword>
<feature type="transmembrane region" description="Helical" evidence="1">
    <location>
        <begin position="278"/>
        <end position="302"/>
    </location>
</feature>
<dbReference type="RefSeq" id="WP_285521027.1">
    <property type="nucleotide sequence ID" value="NZ_JASNGB010000009.1"/>
</dbReference>
<feature type="transmembrane region" description="Helical" evidence="1">
    <location>
        <begin position="59"/>
        <end position="85"/>
    </location>
</feature>
<organism evidence="2 3">
    <name type="scientific">Deinococcus rhizophilus</name>
    <dbReference type="NCBI Taxonomy" id="3049544"/>
    <lineage>
        <taxon>Bacteria</taxon>
        <taxon>Thermotogati</taxon>
        <taxon>Deinococcota</taxon>
        <taxon>Deinococci</taxon>
        <taxon>Deinococcales</taxon>
        <taxon>Deinococcaceae</taxon>
        <taxon>Deinococcus</taxon>
    </lineage>
</organism>
<protein>
    <recommendedName>
        <fullName evidence="4">O-antigen ligase domain-containing protein</fullName>
    </recommendedName>
</protein>
<feature type="transmembrane region" description="Helical" evidence="1">
    <location>
        <begin position="204"/>
        <end position="223"/>
    </location>
</feature>
<name>A0ABT7JGA9_9DEIO</name>
<keyword evidence="3" id="KW-1185">Reference proteome</keyword>
<comment type="caution">
    <text evidence="2">The sequence shown here is derived from an EMBL/GenBank/DDBJ whole genome shotgun (WGS) entry which is preliminary data.</text>
</comment>
<feature type="transmembrane region" description="Helical" evidence="1">
    <location>
        <begin position="229"/>
        <end position="249"/>
    </location>
</feature>
<feature type="transmembrane region" description="Helical" evidence="1">
    <location>
        <begin position="29"/>
        <end position="47"/>
    </location>
</feature>
<keyword evidence="1" id="KW-0472">Membrane</keyword>
<accession>A0ABT7JGA9</accession>
<reference evidence="2 3" key="1">
    <citation type="submission" date="2023-05" db="EMBL/GenBank/DDBJ databases">
        <authorList>
            <person name="Gao F."/>
        </authorList>
    </citation>
    <scope>NUCLEOTIDE SEQUENCE [LARGE SCALE GENOMIC DNA]</scope>
    <source>
        <strain evidence="2 3">MIMF12</strain>
    </source>
</reference>
<feature type="transmembrane region" description="Helical" evidence="1">
    <location>
        <begin position="91"/>
        <end position="109"/>
    </location>
</feature>
<keyword evidence="1" id="KW-0812">Transmembrane</keyword>
<dbReference type="InterPro" id="IPR051533">
    <property type="entry name" value="WaaL-like"/>
</dbReference>
<dbReference type="EMBL" id="JASNGB010000009">
    <property type="protein sequence ID" value="MDL2342998.1"/>
    <property type="molecule type" value="Genomic_DNA"/>
</dbReference>
<dbReference type="PANTHER" id="PTHR37422:SF13">
    <property type="entry name" value="LIPOPOLYSACCHARIDE BIOSYNTHESIS PROTEIN PA4999-RELATED"/>
    <property type="match status" value="1"/>
</dbReference>
<sequence length="416" mass="44945">MSVILILGLALWLWRSKQGADERLEFFWSSSNGVGVLSAVLIALLVWQRGRWSLWRLGGVPLGLFAMYASEAYAAWIALGVALLFARSHPVVWWLRGVIAVAVTATVAWQPWRESLLQGLGPLLSGREGVWETASRLISAFPWGGTGPYQYGSLATPFADRCQTSGALEGLLNSVGGCPVWLEQLGQPWLIAHSGWLHALAETGMVGTAGWLLLWGVLFAGVWKSRWHAGRAVFLLLLTVSLVDNVTLVPSPGYAELFYLIGGAGLGRVAQLETKQGAMVLGLGAGTGGLLALGSAAAVWLLSTPTSLGPVQVQRLLLPAHYQQDEVYAFYADLRLPDGPAAGGYLAVEQCADTVAAACTRIGGALFEGERLQDWVYARILPSYQGESVRLRVTLASRNRVGARQLLREWTVERVK</sequence>
<evidence type="ECO:0000256" key="1">
    <source>
        <dbReference type="SAM" id="Phobius"/>
    </source>
</evidence>
<dbReference type="PANTHER" id="PTHR37422">
    <property type="entry name" value="TEICHURONIC ACID BIOSYNTHESIS PROTEIN TUAE"/>
    <property type="match status" value="1"/>
</dbReference>
<evidence type="ECO:0008006" key="4">
    <source>
        <dbReference type="Google" id="ProtNLM"/>
    </source>
</evidence>
<dbReference type="Proteomes" id="UP001302059">
    <property type="component" value="Unassembled WGS sequence"/>
</dbReference>